<dbReference type="eggNOG" id="COG3861">
    <property type="taxonomic scope" value="Bacteria"/>
</dbReference>
<dbReference type="InterPro" id="IPR011033">
    <property type="entry name" value="PRC_barrel-like_sf"/>
</dbReference>
<comment type="caution">
    <text evidence="4">The sequence shown here is derived from an EMBL/GenBank/DDBJ whole genome shotgun (WGS) entry which is preliminary data.</text>
</comment>
<name>Q0G4V4_9HYPH</name>
<reference evidence="4 5" key="1">
    <citation type="journal article" date="2010" name="J. Bacteriol.">
        <title>Genome sequence of Fulvimarina pelagi HTCC2506T, a Mn(II)-oxidizing alphaproteobacterium possessing an aerobic anoxygenic photosynthetic gene cluster and Xanthorhodopsin.</title>
        <authorList>
            <person name="Kang I."/>
            <person name="Oh H.M."/>
            <person name="Lim S.I."/>
            <person name="Ferriera S."/>
            <person name="Giovannoni S.J."/>
            <person name="Cho J.C."/>
        </authorList>
    </citation>
    <scope>NUCLEOTIDE SEQUENCE [LARGE SCALE GENOMIC DNA]</scope>
    <source>
        <strain evidence="4 5">HTCC2506</strain>
    </source>
</reference>
<dbReference type="Pfam" id="PF05239">
    <property type="entry name" value="PRC"/>
    <property type="match status" value="1"/>
</dbReference>
<organism evidence="4 5">
    <name type="scientific">Fulvimarina pelagi HTCC2506</name>
    <dbReference type="NCBI Taxonomy" id="314231"/>
    <lineage>
        <taxon>Bacteria</taxon>
        <taxon>Pseudomonadati</taxon>
        <taxon>Pseudomonadota</taxon>
        <taxon>Alphaproteobacteria</taxon>
        <taxon>Hyphomicrobiales</taxon>
        <taxon>Aurantimonadaceae</taxon>
        <taxon>Fulvimarina</taxon>
    </lineage>
</organism>
<evidence type="ECO:0000313" key="4">
    <source>
        <dbReference type="EMBL" id="EAU43310.1"/>
    </source>
</evidence>
<evidence type="ECO:0000256" key="2">
    <source>
        <dbReference type="SAM" id="SignalP"/>
    </source>
</evidence>
<dbReference type="InterPro" id="IPR027275">
    <property type="entry name" value="PRC-brl_dom"/>
</dbReference>
<dbReference type="SUPFAM" id="SSF50346">
    <property type="entry name" value="PRC-barrel domain"/>
    <property type="match status" value="1"/>
</dbReference>
<evidence type="ECO:0000256" key="1">
    <source>
        <dbReference type="SAM" id="MobiDB-lite"/>
    </source>
</evidence>
<keyword evidence="5" id="KW-1185">Reference proteome</keyword>
<gene>
    <name evidence="4" type="ORF">FP2506_10711</name>
</gene>
<accession>Q0G4V4</accession>
<dbReference type="AlphaFoldDB" id="Q0G4V4"/>
<protein>
    <recommendedName>
        <fullName evidence="3">PRC-barrel domain-containing protein</fullName>
    </recommendedName>
</protein>
<dbReference type="EMBL" id="AATP01000001">
    <property type="protein sequence ID" value="EAU43310.1"/>
    <property type="molecule type" value="Genomic_DNA"/>
</dbReference>
<proteinExistence type="predicted"/>
<dbReference type="Gene3D" id="2.30.30.240">
    <property type="entry name" value="PRC-barrel domain"/>
    <property type="match status" value="1"/>
</dbReference>
<feature type="signal peptide" evidence="2">
    <location>
        <begin position="1"/>
        <end position="40"/>
    </location>
</feature>
<evidence type="ECO:0000259" key="3">
    <source>
        <dbReference type="Pfam" id="PF05239"/>
    </source>
</evidence>
<sequence>MGSESRRFPFTQYRYQTDRNLMKMLAMTLAVLLLGASAMAQDASQAEGEANGSAEARSDQPTQPAGERQTAATSQVLIPVENERTPIPALNLMAGQIAEMSVIGSDDEEIGGVAEVLGDRNGVPQAVVIEVGGFLGLGEKRIVLMLNRLSLDLGRLRTSMTANELSELPEFQG</sequence>
<evidence type="ECO:0000313" key="5">
    <source>
        <dbReference type="Proteomes" id="UP000004310"/>
    </source>
</evidence>
<dbReference type="HOGENOM" id="CLU_1545382_0_0_5"/>
<feature type="chain" id="PRO_5004172217" description="PRC-barrel domain-containing protein" evidence="2">
    <location>
        <begin position="41"/>
        <end position="173"/>
    </location>
</feature>
<keyword evidence="2" id="KW-0732">Signal</keyword>
<feature type="domain" description="PRC-barrel" evidence="3">
    <location>
        <begin position="97"/>
        <end position="144"/>
    </location>
</feature>
<dbReference type="Proteomes" id="UP000004310">
    <property type="component" value="Unassembled WGS sequence"/>
</dbReference>
<dbReference type="STRING" id="217511.GCA_001463845_00893"/>
<feature type="region of interest" description="Disordered" evidence="1">
    <location>
        <begin position="44"/>
        <end position="75"/>
    </location>
</feature>